<name>A0ABU8TN87_9HYPH</name>
<dbReference type="InterPro" id="IPR038162">
    <property type="entry name" value="SoxY_sf"/>
</dbReference>
<dbReference type="NCBIfam" id="TIGR04557">
    <property type="entry name" value="fuse_rel_SoxYZ"/>
    <property type="match status" value="1"/>
</dbReference>
<evidence type="ECO:0000313" key="3">
    <source>
        <dbReference type="EMBL" id="MEJ8475639.1"/>
    </source>
</evidence>
<dbReference type="Pfam" id="PF08770">
    <property type="entry name" value="SoxZ"/>
    <property type="match status" value="1"/>
</dbReference>
<dbReference type="Proteomes" id="UP001385499">
    <property type="component" value="Unassembled WGS sequence"/>
</dbReference>
<comment type="caution">
    <text evidence="3">The sequence shown here is derived from an EMBL/GenBank/DDBJ whole genome shotgun (WGS) entry which is preliminary data.</text>
</comment>
<protein>
    <submittedName>
        <fullName evidence="3">Quinoprotein dehydrogenase-associated SoxYZ-like carrier</fullName>
    </submittedName>
</protein>
<feature type="domain" description="Sulphur oxidation protein SoxZ" evidence="1">
    <location>
        <begin position="204"/>
        <end position="293"/>
    </location>
</feature>
<dbReference type="InterPro" id="IPR013783">
    <property type="entry name" value="Ig-like_fold"/>
</dbReference>
<dbReference type="SUPFAM" id="SSF81296">
    <property type="entry name" value="E set domains"/>
    <property type="match status" value="1"/>
</dbReference>
<dbReference type="InterPro" id="IPR014756">
    <property type="entry name" value="Ig_E-set"/>
</dbReference>
<dbReference type="InterPro" id="IPR032711">
    <property type="entry name" value="SoxY"/>
</dbReference>
<dbReference type="Pfam" id="PF13501">
    <property type="entry name" value="SoxY"/>
    <property type="match status" value="1"/>
</dbReference>
<evidence type="ECO:0000259" key="1">
    <source>
        <dbReference type="Pfam" id="PF08770"/>
    </source>
</evidence>
<evidence type="ECO:0000313" key="4">
    <source>
        <dbReference type="Proteomes" id="UP001385499"/>
    </source>
</evidence>
<evidence type="ECO:0000259" key="2">
    <source>
        <dbReference type="Pfam" id="PF13501"/>
    </source>
</evidence>
<gene>
    <name evidence="3" type="ORF">V6575_16220</name>
</gene>
<proteinExistence type="predicted"/>
<organism evidence="3 4">
    <name type="scientific">Roseibium algae</name>
    <dbReference type="NCBI Taxonomy" id="3123038"/>
    <lineage>
        <taxon>Bacteria</taxon>
        <taxon>Pseudomonadati</taxon>
        <taxon>Pseudomonadota</taxon>
        <taxon>Alphaproteobacteria</taxon>
        <taxon>Hyphomicrobiales</taxon>
        <taxon>Stappiaceae</taxon>
        <taxon>Roseibium</taxon>
    </lineage>
</organism>
<keyword evidence="4" id="KW-1185">Reference proteome</keyword>
<feature type="domain" description="Ig-like SoxY" evidence="2">
    <location>
        <begin position="71"/>
        <end position="176"/>
    </location>
</feature>
<dbReference type="InterPro" id="IPR030831">
    <property type="entry name" value="Fuse-rel_SoxYZ"/>
</dbReference>
<dbReference type="InterPro" id="IPR014880">
    <property type="entry name" value="SoxZ_dom"/>
</dbReference>
<accession>A0ABU8TN87</accession>
<dbReference type="Gene3D" id="2.60.40.2470">
    <property type="entry name" value="SoxY domain"/>
    <property type="match status" value="1"/>
</dbReference>
<dbReference type="EMBL" id="JBAKIA010000012">
    <property type="protein sequence ID" value="MEJ8475639.1"/>
    <property type="molecule type" value="Genomic_DNA"/>
</dbReference>
<reference evidence="3 4" key="1">
    <citation type="submission" date="2024-02" db="EMBL/GenBank/DDBJ databases">
        <title>Roseibium algae sp. nov., isolated from marine alga (Grateloupia sp.), showing potential in myo-inositol conversion.</title>
        <authorList>
            <person name="Wang Y."/>
        </authorList>
    </citation>
    <scope>NUCLEOTIDE SEQUENCE [LARGE SCALE GENOMIC DNA]</scope>
    <source>
        <strain evidence="3 4">H3510</strain>
    </source>
</reference>
<sequence length="300" mass="32109">MSHKRSNSGRAIRATRSAGIVLALQLLTGVSLVSVISLGIDTMPAQAASSTEVTNPLLLDKGSWKDLSGDIIGDVSPGDAKGIIRLDAPYRAHDAATVPIQLRQPSPTAPIITTATLIIDENPAPVAAVMAFGPAMHPLDIEVRVRVNLYSNVRLVAETGQGPVMTGRFVKASGGCSAPATKNPELALSTMGQIRAKHFDSKIAQSNQRREAQIMIRHPNYSGLQRDQITQLFIAAHFVDHIEVRQGDDLLFTVDGGISLSENPVIRFAYTDNGSTDLTIRAEDTEGNSWEQSIAKDPAS</sequence>
<dbReference type="Gene3D" id="2.60.40.10">
    <property type="entry name" value="Immunoglobulins"/>
    <property type="match status" value="1"/>
</dbReference>